<evidence type="ECO:0008006" key="3">
    <source>
        <dbReference type="Google" id="ProtNLM"/>
    </source>
</evidence>
<organism evidence="1 2">
    <name type="scientific">Gymnopilus junonius</name>
    <name type="common">Spectacular rustgill mushroom</name>
    <name type="synonym">Gymnopilus spectabilis subsp. junonius</name>
    <dbReference type="NCBI Taxonomy" id="109634"/>
    <lineage>
        <taxon>Eukaryota</taxon>
        <taxon>Fungi</taxon>
        <taxon>Dikarya</taxon>
        <taxon>Basidiomycota</taxon>
        <taxon>Agaricomycotina</taxon>
        <taxon>Agaricomycetes</taxon>
        <taxon>Agaricomycetidae</taxon>
        <taxon>Agaricales</taxon>
        <taxon>Agaricineae</taxon>
        <taxon>Hymenogastraceae</taxon>
        <taxon>Gymnopilus</taxon>
    </lineage>
</organism>
<keyword evidence="2" id="KW-1185">Reference proteome</keyword>
<dbReference type="OrthoDB" id="433474at2759"/>
<dbReference type="Gene3D" id="3.40.50.1820">
    <property type="entry name" value="alpha/beta hydrolase"/>
    <property type="match status" value="2"/>
</dbReference>
<dbReference type="EMBL" id="JADNYJ010000077">
    <property type="protein sequence ID" value="KAF8889999.1"/>
    <property type="molecule type" value="Genomic_DNA"/>
</dbReference>
<dbReference type="InterPro" id="IPR029058">
    <property type="entry name" value="AB_hydrolase_fold"/>
</dbReference>
<proteinExistence type="predicted"/>
<dbReference type="SUPFAM" id="SSF53474">
    <property type="entry name" value="alpha/beta-Hydrolases"/>
    <property type="match status" value="1"/>
</dbReference>
<protein>
    <recommendedName>
        <fullName evidence="3">Alpha/beta-hydrolase</fullName>
    </recommendedName>
</protein>
<dbReference type="AlphaFoldDB" id="A0A9P5NI96"/>
<gene>
    <name evidence="1" type="ORF">CPB84DRAFT_1849220</name>
</gene>
<evidence type="ECO:0000313" key="1">
    <source>
        <dbReference type="EMBL" id="KAF8889999.1"/>
    </source>
</evidence>
<dbReference type="Proteomes" id="UP000724874">
    <property type="component" value="Unassembled WGS sequence"/>
</dbReference>
<accession>A0A9P5NI96</accession>
<sequence>MSRPRTKEIIELAFPCLKGAQGISLRLPGFSGRADSRSLVQLDVYYPPNAPEALTAPPILVFFYGGGFTLGSPSPPPSFITTLAHSSRLKGSEDVIVFIMGHSAGGVHLAGVLFTPGLFSRASPAIRGVVFLGILMTIPASRPQFYPAAITYYDSPKAISRNQPLRLLQRCTQEIASGLPPIRALAAGSEPRYILTGMHVFAEELRKKGGVIEEFVLEGHDHLSPVLALCSGNGEEWDLDIVKWISTILQGFGPY</sequence>
<name>A0A9P5NI96_GYMJU</name>
<reference evidence="1" key="1">
    <citation type="submission" date="2020-11" db="EMBL/GenBank/DDBJ databases">
        <authorList>
            <consortium name="DOE Joint Genome Institute"/>
            <person name="Ahrendt S."/>
            <person name="Riley R."/>
            <person name="Andreopoulos W."/>
            <person name="LaButti K."/>
            <person name="Pangilinan J."/>
            <person name="Ruiz-duenas F.J."/>
            <person name="Barrasa J.M."/>
            <person name="Sanchez-Garcia M."/>
            <person name="Camarero S."/>
            <person name="Miyauchi S."/>
            <person name="Serrano A."/>
            <person name="Linde D."/>
            <person name="Babiker R."/>
            <person name="Drula E."/>
            <person name="Ayuso-Fernandez I."/>
            <person name="Pacheco R."/>
            <person name="Padilla G."/>
            <person name="Ferreira P."/>
            <person name="Barriuso J."/>
            <person name="Kellner H."/>
            <person name="Castanera R."/>
            <person name="Alfaro M."/>
            <person name="Ramirez L."/>
            <person name="Pisabarro A.G."/>
            <person name="Kuo A."/>
            <person name="Tritt A."/>
            <person name="Lipzen A."/>
            <person name="He G."/>
            <person name="Yan M."/>
            <person name="Ng V."/>
            <person name="Cullen D."/>
            <person name="Martin F."/>
            <person name="Rosso M.-N."/>
            <person name="Henrissat B."/>
            <person name="Hibbett D."/>
            <person name="Martinez A.T."/>
            <person name="Grigoriev I.V."/>
        </authorList>
    </citation>
    <scope>NUCLEOTIDE SEQUENCE</scope>
    <source>
        <strain evidence="1">AH 44721</strain>
    </source>
</reference>
<evidence type="ECO:0000313" key="2">
    <source>
        <dbReference type="Proteomes" id="UP000724874"/>
    </source>
</evidence>
<comment type="caution">
    <text evidence="1">The sequence shown here is derived from an EMBL/GenBank/DDBJ whole genome shotgun (WGS) entry which is preliminary data.</text>
</comment>